<dbReference type="RefSeq" id="XP_067488633.1">
    <property type="nucleotide sequence ID" value="XM_067637081.1"/>
</dbReference>
<evidence type="ECO:0000313" key="2">
    <source>
        <dbReference type="Proteomes" id="UP000283090"/>
    </source>
</evidence>
<dbReference type="EMBL" id="SAEB01000009">
    <property type="protein sequence ID" value="RVD83089.1"/>
    <property type="molecule type" value="Genomic_DNA"/>
</dbReference>
<reference evidence="1 2" key="1">
    <citation type="submission" date="2019-01" db="EMBL/GenBank/DDBJ databases">
        <title>Intercellular communication is required for trap formation in the nematode-trapping fungus Duddingtonia flagrans.</title>
        <authorList>
            <person name="Youssar L."/>
            <person name="Wernet V."/>
            <person name="Hensel N."/>
            <person name="Hildebrandt H.-G."/>
            <person name="Fischer R."/>
        </authorList>
    </citation>
    <scope>NUCLEOTIDE SEQUENCE [LARGE SCALE GENOMIC DNA]</scope>
    <source>
        <strain evidence="1 2">CBS H-5679</strain>
    </source>
</reference>
<accession>A0A436ZVY0</accession>
<sequence>MLHSKDPTLSFLANLRCPILLLQTENIIASSVLSFPVATVNHCAASYSLEAGYIASPGWSPTLLSLEFRFPSI</sequence>
<comment type="caution">
    <text evidence="1">The sequence shown here is derived from an EMBL/GenBank/DDBJ whole genome shotgun (WGS) entry which is preliminary data.</text>
</comment>
<keyword evidence="2" id="KW-1185">Reference proteome</keyword>
<evidence type="ECO:0000313" key="1">
    <source>
        <dbReference type="EMBL" id="RVD83089.1"/>
    </source>
</evidence>
<dbReference type="GeneID" id="93589802"/>
<dbReference type="Proteomes" id="UP000283090">
    <property type="component" value="Unassembled WGS sequence"/>
</dbReference>
<dbReference type="AlphaFoldDB" id="A0A436ZVY0"/>
<protein>
    <submittedName>
        <fullName evidence="1">Uncharacterized protein</fullName>
    </submittedName>
</protein>
<name>A0A436ZVY0_ARTFL</name>
<organism evidence="1 2">
    <name type="scientific">Arthrobotrys flagrans</name>
    <name type="common">Nematode-trapping fungus</name>
    <name type="synonym">Trichothecium flagrans</name>
    <dbReference type="NCBI Taxonomy" id="97331"/>
    <lineage>
        <taxon>Eukaryota</taxon>
        <taxon>Fungi</taxon>
        <taxon>Dikarya</taxon>
        <taxon>Ascomycota</taxon>
        <taxon>Pezizomycotina</taxon>
        <taxon>Orbiliomycetes</taxon>
        <taxon>Orbiliales</taxon>
        <taxon>Orbiliaceae</taxon>
        <taxon>Arthrobotrys</taxon>
    </lineage>
</organism>
<gene>
    <name evidence="1" type="ORF">DFL_007491</name>
</gene>
<dbReference type="VEuPathDB" id="FungiDB:DFL_007491"/>
<proteinExistence type="predicted"/>